<evidence type="ECO:0000313" key="2">
    <source>
        <dbReference type="Proteomes" id="UP000662821"/>
    </source>
</evidence>
<gene>
    <name evidence="1" type="ORF">J3P46_06885</name>
</gene>
<name>A0AAJ4MUW9_9BURK</name>
<protein>
    <submittedName>
        <fullName evidence="1">Uncharacterized protein</fullName>
    </submittedName>
</protein>
<dbReference type="AlphaFoldDB" id="A0AAJ4MUW9"/>
<reference evidence="1 2" key="1">
    <citation type="submission" date="2021-03" db="EMBL/GenBank/DDBJ databases">
        <title>Draft genome sequence of Janthinobacterium sp. strain PLB02 isolated from infected primmorphs (Lubomirskia baicalensis).</title>
        <authorList>
            <person name="Chernogor L.I."/>
            <person name="Belikov S.I."/>
            <person name="Petrushin I.S."/>
        </authorList>
    </citation>
    <scope>NUCLEOTIDE SEQUENCE [LARGE SCALE GENOMIC DNA]</scope>
    <source>
        <strain evidence="1 2">PLB02</strain>
    </source>
</reference>
<evidence type="ECO:0000313" key="1">
    <source>
        <dbReference type="EMBL" id="QSX97644.1"/>
    </source>
</evidence>
<dbReference type="Proteomes" id="UP000662821">
    <property type="component" value="Chromosome"/>
</dbReference>
<dbReference type="RefSeq" id="WP_151092981.1">
    <property type="nucleotide sequence ID" value="NZ_CP071520.1"/>
</dbReference>
<dbReference type="EMBL" id="CP071520">
    <property type="protein sequence ID" value="QSX97644.1"/>
    <property type="molecule type" value="Genomic_DNA"/>
</dbReference>
<organism evidence="1 2">
    <name type="scientific">Janthinobacterium lividum</name>
    <dbReference type="NCBI Taxonomy" id="29581"/>
    <lineage>
        <taxon>Bacteria</taxon>
        <taxon>Pseudomonadati</taxon>
        <taxon>Pseudomonadota</taxon>
        <taxon>Betaproteobacteria</taxon>
        <taxon>Burkholderiales</taxon>
        <taxon>Oxalobacteraceae</taxon>
        <taxon>Janthinobacterium</taxon>
    </lineage>
</organism>
<proteinExistence type="predicted"/>
<sequence>MIAGNFFPPDYKTFPFEQGDLLLSQDEGGKFSVSKVLKIDTVEVGRGEAIYMGGKDIVATEDDYLLIIGCAYGEYEFDSAEEAQAAALDGSWTVRIGHAPNRSPGAAEGQSLIGHEAVHESELEGYHLWKEAFDAGKAGVF</sequence>
<accession>A0AAJ4MUW9</accession>